<accession>A0A5P9P246</accession>
<organism evidence="1 2">
    <name type="scientific">Natronorubrum aibiense</name>
    <dbReference type="NCBI Taxonomy" id="348826"/>
    <lineage>
        <taxon>Archaea</taxon>
        <taxon>Methanobacteriati</taxon>
        <taxon>Methanobacteriota</taxon>
        <taxon>Stenosarchaea group</taxon>
        <taxon>Halobacteria</taxon>
        <taxon>Halobacteriales</taxon>
        <taxon>Natrialbaceae</taxon>
        <taxon>Natronorubrum</taxon>
    </lineage>
</organism>
<dbReference type="Proteomes" id="UP000326170">
    <property type="component" value="Chromosome"/>
</dbReference>
<name>A0A5P9P246_9EURY</name>
<evidence type="ECO:0000313" key="2">
    <source>
        <dbReference type="Proteomes" id="UP000326170"/>
    </source>
</evidence>
<dbReference type="EMBL" id="CP045488">
    <property type="protein sequence ID" value="QFU82188.1"/>
    <property type="molecule type" value="Genomic_DNA"/>
</dbReference>
<dbReference type="GO" id="GO:0016301">
    <property type="term" value="F:kinase activity"/>
    <property type="evidence" value="ECO:0007669"/>
    <property type="project" value="UniProtKB-KW"/>
</dbReference>
<dbReference type="InterPro" id="IPR036890">
    <property type="entry name" value="HATPase_C_sf"/>
</dbReference>
<dbReference type="Gene3D" id="3.30.450.20">
    <property type="entry name" value="PAS domain"/>
    <property type="match status" value="1"/>
</dbReference>
<dbReference type="KEGG" id="nas:GCU68_06415"/>
<sequence length="478" mass="50753">MTNTSRLQTVLYLAGSEAAAREGAAALEAVPSGRERTVYPLSTASAGAPSTWVVDVDCVVFAETPTTVSGASLLEVSEACGETPLVLFTDASYAPRAAHATDGVDGYVRKGTDDAVSHLADEIEWVCRDAADSEPSDAFRAAFDALPEPALRYERTDGRLLVRAVSDRFVDIFEIDRAAVVDCPINGDEGVAPPGLEGRTAVLSDVIQSAKSRQFDSRHDTAIGVRTFQLTIVPCAPEATGQPLQGLVIYRDVTENTQQAQTLAATQSRLERVADVLEDDIRTSLTVADSYLAAAERTGTREQFAAVKEAQTRLRAHVDDLAAIARRDECVGELEPVAIHDVARQAWATVAADDAELVAPEDTDRLLEADKRQLQALFEHLFRVILECDQADDERAGDAAVVVRGTDDGFAVGGCDADSVALESAPTSAPRLATDGTGTDIEPVARIVDAHGWTVSTTNDETQTTVVVSGVEGAEIGS</sequence>
<gene>
    <name evidence="1" type="ORF">GCU68_06415</name>
</gene>
<dbReference type="GeneID" id="42300665"/>
<keyword evidence="2" id="KW-1185">Reference proteome</keyword>
<proteinExistence type="predicted"/>
<dbReference type="Gene3D" id="3.30.565.10">
    <property type="entry name" value="Histidine kinase-like ATPase, C-terminal domain"/>
    <property type="match status" value="1"/>
</dbReference>
<dbReference type="AlphaFoldDB" id="A0A5P9P246"/>
<reference evidence="1 2" key="1">
    <citation type="journal article" date="2007" name="Int. J. Syst. Evol. Microbiol.">
        <title>Natronorubrum sulfidifaciens sp. nov., an extremely haloalkaliphilic archaeon isolated from Aiding salt lake in Xin-Jiang, China.</title>
        <authorList>
            <person name="Cui H.L."/>
            <person name="Tohty D."/>
            <person name="Liu H.C."/>
            <person name="Liu S.J."/>
            <person name="Oren A."/>
            <person name="Zhou P.J."/>
        </authorList>
    </citation>
    <scope>NUCLEOTIDE SEQUENCE [LARGE SCALE GENOMIC DNA]</scope>
    <source>
        <strain evidence="1 2">7-3</strain>
    </source>
</reference>
<keyword evidence="1" id="KW-0418">Kinase</keyword>
<evidence type="ECO:0000313" key="1">
    <source>
        <dbReference type="EMBL" id="QFU82188.1"/>
    </source>
</evidence>
<keyword evidence="1" id="KW-0808">Transferase</keyword>
<protein>
    <submittedName>
        <fullName evidence="1">Sensor histidine kinase</fullName>
    </submittedName>
</protein>
<dbReference type="OrthoDB" id="8127at2157"/>
<dbReference type="RefSeq" id="WP_152939981.1">
    <property type="nucleotide sequence ID" value="NZ_CP045488.1"/>
</dbReference>